<evidence type="ECO:0000256" key="14">
    <source>
        <dbReference type="ARBA" id="ARBA00023027"/>
    </source>
</evidence>
<reference evidence="24" key="2">
    <citation type="submission" date="2025-08" db="UniProtKB">
        <authorList>
            <consortium name="RefSeq"/>
        </authorList>
    </citation>
    <scope>IDENTIFICATION</scope>
    <source>
        <tissue evidence="24">Whole blood</tissue>
    </source>
</reference>
<keyword evidence="13" id="KW-0560">Oxidoreductase</keyword>
<accession>A0A384DL65</accession>
<evidence type="ECO:0000256" key="5">
    <source>
        <dbReference type="ARBA" id="ARBA00007406"/>
    </source>
</evidence>
<dbReference type="KEGG" id="umr:103679768"/>
<dbReference type="GO" id="GO:0006096">
    <property type="term" value="P:glycolytic process"/>
    <property type="evidence" value="ECO:0007669"/>
    <property type="project" value="UniProtKB-KW"/>
</dbReference>
<keyword evidence="10" id="KW-0053">Apoptosis</keyword>
<comment type="subcellular location">
    <subcellularLocation>
        <location evidence="2">Cytoplasm</location>
        <location evidence="2">Cytoskeleton</location>
    </subcellularLocation>
    <subcellularLocation>
        <location evidence="3">Cytoplasm</location>
        <location evidence="3">Cytosol</location>
    </subcellularLocation>
    <subcellularLocation>
        <location evidence="1">Nucleus</location>
    </subcellularLocation>
</comment>
<comment type="catalytic activity">
    <reaction evidence="20">
        <text>D-glyceraldehyde 3-phosphate + phosphate + NAD(+) = (2R)-3-phospho-glyceroyl phosphate + NADH + H(+)</text>
        <dbReference type="Rhea" id="RHEA:10300"/>
        <dbReference type="ChEBI" id="CHEBI:15378"/>
        <dbReference type="ChEBI" id="CHEBI:43474"/>
        <dbReference type="ChEBI" id="CHEBI:57540"/>
        <dbReference type="ChEBI" id="CHEBI:57604"/>
        <dbReference type="ChEBI" id="CHEBI:57945"/>
        <dbReference type="ChEBI" id="CHEBI:59776"/>
        <dbReference type="EC" id="1.2.1.12"/>
    </reaction>
</comment>
<sequence>MPHKRHDHYLKIITISSCTMNCLAPWSRLFIHVNFGIMERLMITVHTITSTLKNMDCSSRKLWHVGHGASQIIISANTDTAKTVGKIIPELNGSPTGIVFCVFTPNMSAMNLTCTLKKKTNMKVLSQALEGPLKDILAYTEDQVVSCEFNSDTYSSTFDVWASIALNDHVVKFIHLHDNKFDYRNHIMDFTFHMACKE</sequence>
<evidence type="ECO:0000256" key="21">
    <source>
        <dbReference type="ARBA" id="ARBA00048005"/>
    </source>
</evidence>
<reference evidence="23" key="1">
    <citation type="submission" date="2024-06" db="UniProtKB">
        <authorList>
            <consortium name="RefSeq"/>
        </authorList>
    </citation>
    <scope>NUCLEOTIDE SEQUENCE [LARGE SCALE GENOMIC DNA]</scope>
</reference>
<keyword evidence="15" id="KW-0324">Glycolysis</keyword>
<keyword evidence="11" id="KW-0702">S-nitrosylation</keyword>
<dbReference type="PANTHER" id="PTHR10836:SF111">
    <property type="entry name" value="GLYCERALDEHYDE-3-PHOSPHATE DEHYDROGENASE"/>
    <property type="match status" value="1"/>
</dbReference>
<evidence type="ECO:0000256" key="11">
    <source>
        <dbReference type="ARBA" id="ARBA00022799"/>
    </source>
</evidence>
<comment type="similarity">
    <text evidence="5">Belongs to the glyceraldehyde-3-phosphate dehydrogenase family.</text>
</comment>
<dbReference type="GO" id="GO:0005856">
    <property type="term" value="C:cytoskeleton"/>
    <property type="evidence" value="ECO:0007669"/>
    <property type="project" value="UniProtKB-SubCell"/>
</dbReference>
<evidence type="ECO:0000256" key="15">
    <source>
        <dbReference type="ARBA" id="ARBA00023152"/>
    </source>
</evidence>
<dbReference type="OrthoDB" id="1152826at2759"/>
<evidence type="ECO:0000256" key="1">
    <source>
        <dbReference type="ARBA" id="ARBA00004123"/>
    </source>
</evidence>
<evidence type="ECO:0000256" key="9">
    <source>
        <dbReference type="ARBA" id="ARBA00022679"/>
    </source>
</evidence>
<evidence type="ECO:0000256" key="18">
    <source>
        <dbReference type="ARBA" id="ARBA00031890"/>
    </source>
</evidence>
<keyword evidence="9" id="KW-0808">Transferase</keyword>
<proteinExistence type="inferred from homology"/>
<dbReference type="PRINTS" id="PR00078">
    <property type="entry name" value="G3PDHDRGNASE"/>
</dbReference>
<name>A0A384DL65_URSMA</name>
<keyword evidence="8" id="KW-0963">Cytoplasm</keyword>
<dbReference type="InterPro" id="IPR020829">
    <property type="entry name" value="GlycerAld_3-P_DH_cat"/>
</dbReference>
<evidence type="ECO:0000256" key="12">
    <source>
        <dbReference type="ARBA" id="ARBA00022845"/>
    </source>
</evidence>
<dbReference type="AlphaFoldDB" id="A0A384DL65"/>
<evidence type="ECO:0000313" key="23">
    <source>
        <dbReference type="Proteomes" id="UP000261680"/>
    </source>
</evidence>
<dbReference type="Proteomes" id="UP000261680">
    <property type="component" value="Chromosome X"/>
</dbReference>
<comment type="subunit">
    <text evidence="19">Homotetramer. Interacts with TPPP; the interaction is direct. Interacts (when S-nitrosylated) with SIAH1; leading to nuclear translocation. Interacts with RILPL1/GOSPEL, leading to prevent the interaction between GAPDH and SIAH1 and prevent nuclear translocation. Interacts with CHP1; the interaction increases the binding of CHP1 with microtubules. Associates with microtubules. Interacts with EIF1AD, USP25, PRKCI and WARS1. Interacts with phosphorylated RPL13A; inhibited by oxidatively-modified low-densitity lipoprotein (LDL(ox)). Component of the GAIT complex. Interacts with FKBP6; leading to inhibit GAPDH catalytic activity. Interacts with TRAF2, promoting TRAF2 ubiquitination. Interacts with TRAF3, promoting TRAF3 ubiquitination.</text>
</comment>
<evidence type="ECO:0000256" key="10">
    <source>
        <dbReference type="ARBA" id="ARBA00022703"/>
    </source>
</evidence>
<dbReference type="GO" id="GO:0006417">
    <property type="term" value="P:regulation of translation"/>
    <property type="evidence" value="ECO:0007669"/>
    <property type="project" value="UniProtKB-KW"/>
</dbReference>
<evidence type="ECO:0000256" key="19">
    <source>
        <dbReference type="ARBA" id="ARBA00046997"/>
    </source>
</evidence>
<evidence type="ECO:0000256" key="16">
    <source>
        <dbReference type="ARBA" id="ARBA00023212"/>
    </source>
</evidence>
<dbReference type="Gene3D" id="3.30.360.10">
    <property type="entry name" value="Dihydrodipicolinate Reductase, domain 2"/>
    <property type="match status" value="1"/>
</dbReference>
<keyword evidence="16" id="KW-0206">Cytoskeleton</keyword>
<evidence type="ECO:0000259" key="22">
    <source>
        <dbReference type="Pfam" id="PF02800"/>
    </source>
</evidence>
<feature type="domain" description="Glyceraldehyde 3-phosphate dehydrogenase catalytic" evidence="22">
    <location>
        <begin position="31"/>
        <end position="174"/>
    </location>
</feature>
<keyword evidence="17" id="KW-0539">Nucleus</keyword>
<protein>
    <recommendedName>
        <fullName evidence="7">Glyceraldehyde-3-phosphate dehydrogenase</fullName>
        <ecNumber evidence="6">1.2.1.12</ecNumber>
    </recommendedName>
    <alternativeName>
        <fullName evidence="18">Peptidyl-cysteine S-nitrosylase GAPDH</fullName>
    </alternativeName>
</protein>
<dbReference type="GO" id="GO:0016740">
    <property type="term" value="F:transferase activity"/>
    <property type="evidence" value="ECO:0007669"/>
    <property type="project" value="UniProtKB-KW"/>
</dbReference>
<dbReference type="EC" id="1.2.1.12" evidence="6"/>
<keyword evidence="12" id="KW-0810">Translation regulation</keyword>
<dbReference type="GeneID" id="103679768"/>
<organism evidence="23 24">
    <name type="scientific">Ursus maritimus</name>
    <name type="common">Polar bear</name>
    <name type="synonym">Thalarctos maritimus</name>
    <dbReference type="NCBI Taxonomy" id="29073"/>
    <lineage>
        <taxon>Eukaryota</taxon>
        <taxon>Metazoa</taxon>
        <taxon>Chordata</taxon>
        <taxon>Craniata</taxon>
        <taxon>Vertebrata</taxon>
        <taxon>Euteleostomi</taxon>
        <taxon>Mammalia</taxon>
        <taxon>Eutheria</taxon>
        <taxon>Laurasiatheria</taxon>
        <taxon>Carnivora</taxon>
        <taxon>Caniformia</taxon>
        <taxon>Ursidae</taxon>
        <taxon>Ursus</taxon>
    </lineage>
</organism>
<keyword evidence="23" id="KW-1185">Reference proteome</keyword>
<dbReference type="GO" id="GO:0005829">
    <property type="term" value="C:cytosol"/>
    <property type="evidence" value="ECO:0007669"/>
    <property type="project" value="UniProtKB-SubCell"/>
</dbReference>
<dbReference type="GO" id="GO:0006915">
    <property type="term" value="P:apoptotic process"/>
    <property type="evidence" value="ECO:0007669"/>
    <property type="project" value="UniProtKB-KW"/>
</dbReference>
<gene>
    <name evidence="24" type="primary">LOC103679768</name>
</gene>
<evidence type="ECO:0000256" key="6">
    <source>
        <dbReference type="ARBA" id="ARBA00013119"/>
    </source>
</evidence>
<evidence type="ECO:0000256" key="3">
    <source>
        <dbReference type="ARBA" id="ARBA00004514"/>
    </source>
</evidence>
<dbReference type="PANTHER" id="PTHR10836">
    <property type="entry name" value="GLYCERALDEHYDE 3-PHOSPHATE DEHYDROGENASE"/>
    <property type="match status" value="1"/>
</dbReference>
<dbReference type="GO" id="GO:0004365">
    <property type="term" value="F:glyceraldehyde-3-phosphate dehydrogenase (NAD+) (phosphorylating) activity"/>
    <property type="evidence" value="ECO:0007669"/>
    <property type="project" value="UniProtKB-EC"/>
</dbReference>
<keyword evidence="14" id="KW-0520">NAD</keyword>
<evidence type="ECO:0000256" key="7">
    <source>
        <dbReference type="ARBA" id="ARBA00021022"/>
    </source>
</evidence>
<dbReference type="InterPro" id="IPR020831">
    <property type="entry name" value="GlycerAld/Erythrose_P_DH"/>
</dbReference>
<evidence type="ECO:0000256" key="13">
    <source>
        <dbReference type="ARBA" id="ARBA00023002"/>
    </source>
</evidence>
<evidence type="ECO:0000256" key="2">
    <source>
        <dbReference type="ARBA" id="ARBA00004245"/>
    </source>
</evidence>
<evidence type="ECO:0000256" key="20">
    <source>
        <dbReference type="ARBA" id="ARBA00047698"/>
    </source>
</evidence>
<evidence type="ECO:0000256" key="8">
    <source>
        <dbReference type="ARBA" id="ARBA00022490"/>
    </source>
</evidence>
<dbReference type="GO" id="GO:0005634">
    <property type="term" value="C:nucleus"/>
    <property type="evidence" value="ECO:0007669"/>
    <property type="project" value="UniProtKB-SubCell"/>
</dbReference>
<evidence type="ECO:0000256" key="17">
    <source>
        <dbReference type="ARBA" id="ARBA00023242"/>
    </source>
</evidence>
<evidence type="ECO:0000256" key="4">
    <source>
        <dbReference type="ARBA" id="ARBA00004869"/>
    </source>
</evidence>
<dbReference type="SUPFAM" id="SSF55347">
    <property type="entry name" value="Glyceraldehyde-3-phosphate dehydrogenase-like, C-terminal domain"/>
    <property type="match status" value="1"/>
</dbReference>
<comment type="catalytic activity">
    <reaction evidence="21">
        <text>S-nitroso-L-cysteinyl-[GAPDH] + L-cysteinyl-[protein] = L-cysteinyl-[GAPDH] + S-nitroso-L-cysteinyl-[protein]</text>
        <dbReference type="Rhea" id="RHEA:66684"/>
        <dbReference type="Rhea" id="RHEA-COMP:10131"/>
        <dbReference type="Rhea" id="RHEA-COMP:17089"/>
        <dbReference type="Rhea" id="RHEA-COMP:17090"/>
        <dbReference type="Rhea" id="RHEA-COMP:17091"/>
        <dbReference type="ChEBI" id="CHEBI:29950"/>
        <dbReference type="ChEBI" id="CHEBI:149494"/>
    </reaction>
    <physiologicalReaction direction="left-to-right" evidence="21">
        <dbReference type="Rhea" id="RHEA:66685"/>
    </physiologicalReaction>
</comment>
<comment type="pathway">
    <text evidence="4">Carbohydrate degradation; glycolysis; pyruvate from D-glyceraldehyde 3-phosphate: step 1/5.</text>
</comment>
<dbReference type="Pfam" id="PF02800">
    <property type="entry name" value="Gp_dh_C"/>
    <property type="match status" value="1"/>
</dbReference>
<evidence type="ECO:0000313" key="24">
    <source>
        <dbReference type="RefSeq" id="XP_008707540.1"/>
    </source>
</evidence>
<dbReference type="RefSeq" id="XP_008707540.1">
    <property type="nucleotide sequence ID" value="XM_008709318.1"/>
</dbReference>